<dbReference type="STRING" id="139723.A0A182MFL2"/>
<dbReference type="Proteomes" id="UP000075883">
    <property type="component" value="Unassembled WGS sequence"/>
</dbReference>
<reference evidence="4" key="1">
    <citation type="submission" date="2013-09" db="EMBL/GenBank/DDBJ databases">
        <title>The Genome Sequence of Anopheles culicifacies species A.</title>
        <authorList>
            <consortium name="The Broad Institute Genomics Platform"/>
            <person name="Neafsey D.E."/>
            <person name="Besansky N."/>
            <person name="Howell P."/>
            <person name="Walton C."/>
            <person name="Young S.K."/>
            <person name="Zeng Q."/>
            <person name="Gargeya S."/>
            <person name="Fitzgerald M."/>
            <person name="Haas B."/>
            <person name="Abouelleil A."/>
            <person name="Allen A.W."/>
            <person name="Alvarado L."/>
            <person name="Arachchi H.M."/>
            <person name="Berlin A.M."/>
            <person name="Chapman S.B."/>
            <person name="Gainer-Dewar J."/>
            <person name="Goldberg J."/>
            <person name="Griggs A."/>
            <person name="Gujja S."/>
            <person name="Hansen M."/>
            <person name="Howarth C."/>
            <person name="Imamovic A."/>
            <person name="Ireland A."/>
            <person name="Larimer J."/>
            <person name="McCowan C."/>
            <person name="Murphy C."/>
            <person name="Pearson M."/>
            <person name="Poon T.W."/>
            <person name="Priest M."/>
            <person name="Roberts A."/>
            <person name="Saif S."/>
            <person name="Shea T."/>
            <person name="Sisk P."/>
            <person name="Sykes S."/>
            <person name="Wortman J."/>
            <person name="Nusbaum C."/>
            <person name="Birren B."/>
        </authorList>
    </citation>
    <scope>NUCLEOTIDE SEQUENCE [LARGE SCALE GENOMIC DNA]</scope>
    <source>
        <strain evidence="4">A-37</strain>
    </source>
</reference>
<dbReference type="InterPro" id="IPR000618">
    <property type="entry name" value="Insect_cuticle"/>
</dbReference>
<feature type="compositionally biased region" description="Polar residues" evidence="2">
    <location>
        <begin position="65"/>
        <end position="85"/>
    </location>
</feature>
<proteinExistence type="predicted"/>
<feature type="region of interest" description="Disordered" evidence="2">
    <location>
        <begin position="65"/>
        <end position="155"/>
    </location>
</feature>
<feature type="compositionally biased region" description="Basic and acidic residues" evidence="2">
    <location>
        <begin position="290"/>
        <end position="300"/>
    </location>
</feature>
<evidence type="ECO:0000313" key="4">
    <source>
        <dbReference type="Proteomes" id="UP000075883"/>
    </source>
</evidence>
<dbReference type="GO" id="GO:0042302">
    <property type="term" value="F:structural constituent of cuticle"/>
    <property type="evidence" value="ECO:0007669"/>
    <property type="project" value="UniProtKB-UniRule"/>
</dbReference>
<protein>
    <submittedName>
        <fullName evidence="3">Uncharacterized protein</fullName>
    </submittedName>
</protein>
<sequence>MLGATLLQASPLKQSTPRALVTSRSDVVTPEATKDKPQYMIRVMPKDEELAELSKLVDFFANGETGSPSASTGSPHTTSYGSYSPSRDDLTEPLLPPPVEQSEPNYYAAKPKKTKGKKYIPTQKLINLKHTDAVEKNANEKSRQNSDKVRESSEEDTFFLDAIDLDRLLASALLGEQDARSEATAALGRSLLPLRLEELNSGEFVPSRNRRVDQYTRRVAGEDEGARIDFQMHGHHGPNSYKFGYDTGEGKNRQFHVEERDNKGNVRGRYGYYLRSGKFRIVNYSSSPDKGFRIEPKPDAPNRNNSGFSHSSPSVSRIMIIHAMASRTVRTPPAGFRPIFFPVRR</sequence>
<evidence type="ECO:0000256" key="1">
    <source>
        <dbReference type="PROSITE-ProRule" id="PRU00497"/>
    </source>
</evidence>
<feature type="compositionally biased region" description="Polar residues" evidence="2">
    <location>
        <begin position="7"/>
        <end position="26"/>
    </location>
</feature>
<dbReference type="EMBL" id="AXCM01002218">
    <property type="status" value="NOT_ANNOTATED_CDS"/>
    <property type="molecule type" value="Genomic_DNA"/>
</dbReference>
<organism evidence="3 4">
    <name type="scientific">Anopheles culicifacies</name>
    <dbReference type="NCBI Taxonomy" id="139723"/>
    <lineage>
        <taxon>Eukaryota</taxon>
        <taxon>Metazoa</taxon>
        <taxon>Ecdysozoa</taxon>
        <taxon>Arthropoda</taxon>
        <taxon>Hexapoda</taxon>
        <taxon>Insecta</taxon>
        <taxon>Pterygota</taxon>
        <taxon>Neoptera</taxon>
        <taxon>Endopterygota</taxon>
        <taxon>Diptera</taxon>
        <taxon>Nematocera</taxon>
        <taxon>Culicoidea</taxon>
        <taxon>Culicidae</taxon>
        <taxon>Anophelinae</taxon>
        <taxon>Anopheles</taxon>
        <taxon>culicifacies species complex</taxon>
    </lineage>
</organism>
<keyword evidence="1" id="KW-0193">Cuticle</keyword>
<accession>A0A182MFL2</accession>
<feature type="compositionally biased region" description="Polar residues" evidence="2">
    <location>
        <begin position="302"/>
        <end position="312"/>
    </location>
</feature>
<dbReference type="Pfam" id="PF00379">
    <property type="entry name" value="Chitin_bind_4"/>
    <property type="match status" value="1"/>
</dbReference>
<feature type="region of interest" description="Disordered" evidence="2">
    <location>
        <begin position="290"/>
        <end position="312"/>
    </location>
</feature>
<dbReference type="VEuPathDB" id="VectorBase:ACUA017094"/>
<evidence type="ECO:0000256" key="2">
    <source>
        <dbReference type="SAM" id="MobiDB-lite"/>
    </source>
</evidence>
<evidence type="ECO:0000313" key="3">
    <source>
        <dbReference type="EnsemblMetazoa" id="ACUA017094-PA"/>
    </source>
</evidence>
<dbReference type="AlphaFoldDB" id="A0A182MFL2"/>
<name>A0A182MFL2_9DIPT</name>
<feature type="compositionally biased region" description="Basic and acidic residues" evidence="2">
    <location>
        <begin position="129"/>
        <end position="152"/>
    </location>
</feature>
<feature type="region of interest" description="Disordered" evidence="2">
    <location>
        <begin position="1"/>
        <end position="34"/>
    </location>
</feature>
<reference evidence="3" key="2">
    <citation type="submission" date="2020-05" db="UniProtKB">
        <authorList>
            <consortium name="EnsemblMetazoa"/>
        </authorList>
    </citation>
    <scope>IDENTIFICATION</scope>
    <source>
        <strain evidence="3">A-37</strain>
    </source>
</reference>
<dbReference type="PROSITE" id="PS51155">
    <property type="entry name" value="CHIT_BIND_RR_2"/>
    <property type="match status" value="1"/>
</dbReference>
<keyword evidence="4" id="KW-1185">Reference proteome</keyword>
<dbReference type="EnsemblMetazoa" id="ACUA017094-RA">
    <property type="protein sequence ID" value="ACUA017094-PA"/>
    <property type="gene ID" value="ACUA017094"/>
</dbReference>